<keyword evidence="4" id="KW-1185">Reference proteome</keyword>
<dbReference type="InterPro" id="IPR013783">
    <property type="entry name" value="Ig-like_fold"/>
</dbReference>
<dbReference type="GO" id="GO:0016020">
    <property type="term" value="C:membrane"/>
    <property type="evidence" value="ECO:0007669"/>
    <property type="project" value="InterPro"/>
</dbReference>
<dbReference type="Pfam" id="PF14252">
    <property type="entry name" value="DUF4347"/>
    <property type="match status" value="1"/>
</dbReference>
<name>A0A6C2CXJ4_9RHOO</name>
<dbReference type="Gene3D" id="2.60.40.10">
    <property type="entry name" value="Immunoglobulins"/>
    <property type="match status" value="1"/>
</dbReference>
<accession>A0A6C2CXJ4</accession>
<gene>
    <name evidence="3" type="ORF">ETQ85_10600</name>
</gene>
<dbReference type="GO" id="GO:0005509">
    <property type="term" value="F:calcium ion binding"/>
    <property type="evidence" value="ECO:0007669"/>
    <property type="project" value="InterPro"/>
</dbReference>
<keyword evidence="1" id="KW-0732">Signal</keyword>
<dbReference type="Proteomes" id="UP000389128">
    <property type="component" value="Unassembled WGS sequence"/>
</dbReference>
<dbReference type="OrthoDB" id="8622301at2"/>
<evidence type="ECO:0000313" key="4">
    <source>
        <dbReference type="Proteomes" id="UP000389128"/>
    </source>
</evidence>
<dbReference type="InterPro" id="IPR011050">
    <property type="entry name" value="Pectin_lyase_fold/virulence"/>
</dbReference>
<dbReference type="SUPFAM" id="SSF49313">
    <property type="entry name" value="Cadherin-like"/>
    <property type="match status" value="1"/>
</dbReference>
<dbReference type="InterPro" id="IPR024973">
    <property type="entry name" value="ESPR"/>
</dbReference>
<evidence type="ECO:0000259" key="2">
    <source>
        <dbReference type="SMART" id="SM00736"/>
    </source>
</evidence>
<proteinExistence type="predicted"/>
<dbReference type="InterPro" id="IPR025592">
    <property type="entry name" value="DUF4347"/>
</dbReference>
<dbReference type="EMBL" id="SDKK01000009">
    <property type="protein sequence ID" value="TYC58334.1"/>
    <property type="molecule type" value="Genomic_DNA"/>
</dbReference>
<comment type="caution">
    <text evidence="3">The sequence shown here is derived from an EMBL/GenBank/DDBJ whole genome shotgun (WGS) entry which is preliminary data.</text>
</comment>
<dbReference type="InterPro" id="IPR006644">
    <property type="entry name" value="Cadg"/>
</dbReference>
<organism evidence="3 4">
    <name type="scientific">Zoogloea oleivorans</name>
    <dbReference type="NCBI Taxonomy" id="1552750"/>
    <lineage>
        <taxon>Bacteria</taxon>
        <taxon>Pseudomonadati</taxon>
        <taxon>Pseudomonadota</taxon>
        <taxon>Betaproteobacteria</taxon>
        <taxon>Rhodocyclales</taxon>
        <taxon>Zoogloeaceae</taxon>
        <taxon>Zoogloea</taxon>
    </lineage>
</organism>
<dbReference type="Pfam" id="PF13018">
    <property type="entry name" value="ESPR"/>
    <property type="match status" value="1"/>
</dbReference>
<feature type="domain" description="Dystroglycan-type cadherin-like" evidence="2">
    <location>
        <begin position="2382"/>
        <end position="2477"/>
    </location>
</feature>
<reference evidence="3 4" key="1">
    <citation type="submission" date="2019-01" db="EMBL/GenBank/DDBJ databases">
        <title>Zoogloea oleivorans genome sequencing and assembly.</title>
        <authorList>
            <person name="Tancsics A."/>
            <person name="Farkas M."/>
            <person name="Kriszt B."/>
            <person name="Maroti G."/>
            <person name="Horvath B."/>
        </authorList>
    </citation>
    <scope>NUCLEOTIDE SEQUENCE [LARGE SCALE GENOMIC DNA]</scope>
    <source>
        <strain evidence="3 4">Buc</strain>
    </source>
</reference>
<evidence type="ECO:0000256" key="1">
    <source>
        <dbReference type="ARBA" id="ARBA00022729"/>
    </source>
</evidence>
<dbReference type="RefSeq" id="WP_148579035.1">
    <property type="nucleotide sequence ID" value="NZ_SDKK01000009.1"/>
</dbReference>
<dbReference type="NCBIfam" id="TIGR02601">
    <property type="entry name" value="autotrns_rpt"/>
    <property type="match status" value="5"/>
</dbReference>
<dbReference type="Gene3D" id="2.60.40.2700">
    <property type="match status" value="3"/>
</dbReference>
<dbReference type="InterPro" id="IPR013425">
    <property type="entry name" value="Autotrns_rpt"/>
</dbReference>
<dbReference type="SMART" id="SM00736">
    <property type="entry name" value="CADG"/>
    <property type="match status" value="1"/>
</dbReference>
<protein>
    <submittedName>
        <fullName evidence="3">DUF4347 domain-containing protein</fullName>
    </submittedName>
</protein>
<evidence type="ECO:0000313" key="3">
    <source>
        <dbReference type="EMBL" id="TYC58334.1"/>
    </source>
</evidence>
<dbReference type="Gene3D" id="2.160.20.20">
    <property type="match status" value="1"/>
</dbReference>
<dbReference type="Pfam" id="PF12951">
    <property type="entry name" value="PATR"/>
    <property type="match status" value="6"/>
</dbReference>
<dbReference type="SUPFAM" id="SSF51126">
    <property type="entry name" value="Pectin lyase-like"/>
    <property type="match status" value="2"/>
</dbReference>
<dbReference type="InterPro" id="IPR015919">
    <property type="entry name" value="Cadherin-like_sf"/>
</dbReference>
<sequence length="2521" mass="248069">MNRLYRTVWNEVTRTFVAVAECVRSKGKSASSRSAEGSEATLLAGSLMVSGERAASPLPSRRKLALHGIRPLALEQRFMFDGAAVTAVADVSHVLESGDASPHADAVNLQPLALATPPAGSVRTEIVFIESNVVDYQTLLAGLKPGAEVHVLDSTRDGLDQMVQILNGRSGIDAIHIFSHGSEASLHLGTLNLTAQNLDDHSSELAAIGRTLDVNADILLYGCDVAEGSDGAAFIAALAQTTEADIAASTDTTGARIYGGDWVLEGQTGSIETVLPVTTEAIEGYQYTLAVFDFESGVGSGTGTVSQTVSGVTVSATTSDTSLGTWNTGSDTVLYSSTNGNAYLQFTFNQAVDVSSFLVGFSANTGPVSSFSIQGFNGATTYTYDVNPTYSNLNNGSGLPIYSVNLSGTNDWGMVTSIKVTALGGGSVTFVADDIVFTPPPQPPAITSATYDASTNSLVLTGTGLLATTGATNDINVSKLTLTGQGGATYALTSSNVEITSATSFTVALNATDQVNVEGLLNKNGTSSVGGTTFNIAAAADWNPATAGSADLTGNGVTVSNVQTPTITSSTYDASTGSLVVTGTNLVAASGAANDITANKFTLTGEGGATHTLTNTANVEISSGTGFTLTLSATDKAAINQMLNKNGTSTTGGTTYNLAVADDWNTVIGNTSIADATGNGITTSNVAVPAITSSTYNASTGVLAVTGTGFLKLSGATNDIVANKLTFTGEGGSTYTLTDTANVEITSGTAFSLTLSATDRAAINQIINKNGTSSTGATTYNLAAAEDWAAGAAAGVTDVDASGNGITASNVAVPTITSATYNAVTGVLVVTGTDFVIKSGSPNDIDVTKLTLSGDSTAYTLTGDTSNVEITSSTSFTVTLGVTDRAAVATRLTNNGTSSTGSVTYNLEAAEDWATGADAAVTVADLTGNGITVAGANAPPVITALSGDSVAWAGVGNTVALDGGTALSVTDTENDATNWNGATLTVSRVTDGSADASANDLFSFSASGFTVSGANLQAGGQTFATFTNTGGTLTISFANGGADATQALVQSVMQGILYRNDTPYGDATIRFALSDGSSTTHADVTVTSSTIVVDQSNDDSGNDAADGFSLREALVRGAAQGGADTVSVVLSDNATITLGSTATVGSGDILNLGGANGLSIAGSTLIVGGDLNVTNGSGNTATIGSELAGAGSLSKSGLGTLTLSGANTYTGNTSVTAGTLSIAADGNLGSGAVTLNGGDLTITGSGVTIDNAIALSADSRITNASAVTLAGQISGSSALTKAGAGNLTLDNTNNSGAAATLTVTGGTVKASSDSRMVGGAITLDSGALENGGSTFTMDNAIVLGVGGGTINVNNVSQTLTLSGVISGVGALTKINGGNLTLSGANTYSGGTDIRGANGVSISSGSNLGTGTATLAGGSMLTITGSGVTVSNAIAIADDATIFNGSAVTLSGVLSGTGALSKAGDGTLTLSGTNTHSGAINLSAGNLSVIGGASIGDTSAVTVSSGTTLTLGGGGETIGSLSGAGSVALGNYRLTTGVDNTSTIFSGVISGANSGLTKAGSGTLTLTGNNTYTGATIVSAGGLTLNRSGGAVADTTAVTVAAGATLTLSQAEAIGSLAGAGTLALGANTLTAGGNSSSTEFSGVIGGTGGVTKAGSGTLTLSGNSTYSGVTSVSAGTLSVTGVLSATSSLGVSSGATLAGTGTVAGAVTVQAGGTLAPGISGPGRITLGGGLTVAEGGLSMEINGTTAGTDYDQIAVTGAVDINMLGDGSTLAATLGGGYTPISGDSFILIDNDGLDAVSGSFNGLAEGFTATIDGHPVTISYAGSTGNDLVLTRANNAPVLADTLLSLTAMPEDAAAPGNGVTLGVGQGATLVSSLVGGVTDGDAHVGIAISAVSAQGTLHYSIDGGATWRAAPVVSAGSALLLADTALIYFQPNADVSGLLTDVISFRAWDQSNGSNGGSADTTINGGTTAFSTATDGADVRVTAGNDVPVGSVTIVGTAAEGETLAVSDTLTDADGLGAITYTWKDGDGNTLGTGVSLAVSPSLIGKTITVTASYTDAQGTPESVTSAATAAVANVNEAPVGSVTIVGTAAEGETLAVSDTLTDADGLGAITYTWKDGDGNTLGTGVSLVVSPALIGKTIAVTASYTDAQGTPESVTSATTGAVANVNDAPAGSVIISGIATQGATLMASDTLADADGLGPVSYQWQVSDAEEGWIAIPGATGAQLQIDSTLVGKALRVVAVYVDGYGTPERGVSEATSVVTGVPLPVQPEVQPKPSVPPESAPAPVSNPPQILAPVAEFLPPASILGLPAGGARDVQAPTPIPSVTTPVPVVERFSARSESSTTVAGGLTQAVIPGGFQVIVAPHLPGSPDALLVGRGMTNQVLGDARQVQIIIPVDAFTHTNPNATVQVGISQVDGQPLPSWVSFDPRTGKIDVQAPPGFEGELFIKVTARDSEGRQAVTTFRIVVGKRDVQSQTLQVPAGRAGLSEQLRMASRPLGVSERLAALSRGAQAALRNQA</sequence>
<dbReference type="InterPro" id="IPR012332">
    <property type="entry name" value="Autotransporter_pectin_lyase_C"/>
</dbReference>